<dbReference type="InterPro" id="IPR040449">
    <property type="entry name" value="Peptidase_S66_N"/>
</dbReference>
<proteinExistence type="inferred from homology"/>
<evidence type="ECO:0000259" key="8">
    <source>
        <dbReference type="Pfam" id="PF17676"/>
    </source>
</evidence>
<comment type="similarity">
    <text evidence="1">Belongs to the peptidase S66 family.</text>
</comment>
<name>A0A1H7SAG2_9SPHI</name>
<dbReference type="Pfam" id="PF17676">
    <property type="entry name" value="Peptidase_S66C"/>
    <property type="match status" value="1"/>
</dbReference>
<dbReference type="Pfam" id="PF02016">
    <property type="entry name" value="Peptidase_S66"/>
    <property type="match status" value="1"/>
</dbReference>
<feature type="active site" description="Charge relay system" evidence="6">
    <location>
        <position position="246"/>
    </location>
</feature>
<dbReference type="STRING" id="332977.SAMN05421740_108133"/>
<dbReference type="InterPro" id="IPR029062">
    <property type="entry name" value="Class_I_gatase-like"/>
</dbReference>
<dbReference type="InterPro" id="IPR003507">
    <property type="entry name" value="S66_fam"/>
</dbReference>
<dbReference type="SUPFAM" id="SSF141986">
    <property type="entry name" value="LD-carboxypeptidase A C-terminal domain-like"/>
    <property type="match status" value="1"/>
</dbReference>
<evidence type="ECO:0000256" key="5">
    <source>
        <dbReference type="ARBA" id="ARBA00022825"/>
    </source>
</evidence>
<keyword evidence="4" id="KW-0378">Hydrolase</keyword>
<dbReference type="GO" id="GO:0008236">
    <property type="term" value="F:serine-type peptidase activity"/>
    <property type="evidence" value="ECO:0007669"/>
    <property type="project" value="UniProtKB-KW"/>
</dbReference>
<sequence>MDKRTFIKTLGMGMAALPGSNLALTKVNRHIPTVYPPLIRRGDTIGIITPSSALVDTEGYAIADKNFSILGLRVKWGQHVGEKYGHLAGKDEARIADIHDMFADPTVKAIVCLRGGSGAVRLLDKLDYDLIARNPKIFLGYSDITAFHQAIHTQTGLVTFHGAVANSPWTPIIINQFEQLFFNGSVPNYAQLGKCIFTKADPQDVVRTITPGVAEGKLLGGNLTVLTGIAGSNYYPDFEDSILFLEEVGEEPYRIDRMLGQLALSGALRKIKGLIFGKCSDCEAKHPDKSLTLQQILDDYVVPLGIPAYQGALIGHIDEQFILPIGARVRMNAANGSITVLENIFSMV</sequence>
<dbReference type="GO" id="GO:0006508">
    <property type="term" value="P:proteolysis"/>
    <property type="evidence" value="ECO:0007669"/>
    <property type="project" value="UniProtKB-KW"/>
</dbReference>
<dbReference type="EMBL" id="FNZR01000008">
    <property type="protein sequence ID" value="SEL68537.1"/>
    <property type="molecule type" value="Genomic_DNA"/>
</dbReference>
<dbReference type="Proteomes" id="UP000198916">
    <property type="component" value="Unassembled WGS sequence"/>
</dbReference>
<keyword evidence="5" id="KW-0720">Serine protease</keyword>
<dbReference type="PANTHER" id="PTHR30237:SF2">
    <property type="entry name" value="MUREIN TETRAPEPTIDE CARBOXYPEPTIDASE"/>
    <property type="match status" value="1"/>
</dbReference>
<dbReference type="InterPro" id="IPR027461">
    <property type="entry name" value="Carboxypeptidase_A_C_sf"/>
</dbReference>
<dbReference type="SUPFAM" id="SSF52317">
    <property type="entry name" value="Class I glutamine amidotransferase-like"/>
    <property type="match status" value="1"/>
</dbReference>
<organism evidence="9 10">
    <name type="scientific">Parapedobacter koreensis</name>
    <dbReference type="NCBI Taxonomy" id="332977"/>
    <lineage>
        <taxon>Bacteria</taxon>
        <taxon>Pseudomonadati</taxon>
        <taxon>Bacteroidota</taxon>
        <taxon>Sphingobacteriia</taxon>
        <taxon>Sphingobacteriales</taxon>
        <taxon>Sphingobacteriaceae</taxon>
        <taxon>Parapedobacter</taxon>
    </lineage>
</organism>
<evidence type="ECO:0000256" key="3">
    <source>
        <dbReference type="ARBA" id="ARBA00022670"/>
    </source>
</evidence>
<evidence type="ECO:0000256" key="6">
    <source>
        <dbReference type="PIRSR" id="PIRSR028757-1"/>
    </source>
</evidence>
<feature type="domain" description="LD-carboxypeptidase C-terminal" evidence="8">
    <location>
        <begin position="215"/>
        <end position="331"/>
    </location>
</feature>
<evidence type="ECO:0000259" key="7">
    <source>
        <dbReference type="Pfam" id="PF02016"/>
    </source>
</evidence>
<dbReference type="OrthoDB" id="9807329at2"/>
<evidence type="ECO:0000256" key="2">
    <source>
        <dbReference type="ARBA" id="ARBA00022645"/>
    </source>
</evidence>
<gene>
    <name evidence="9" type="ORF">SAMN05421740_108133</name>
</gene>
<evidence type="ECO:0000256" key="1">
    <source>
        <dbReference type="ARBA" id="ARBA00010233"/>
    </source>
</evidence>
<dbReference type="Gene3D" id="3.40.50.10740">
    <property type="entry name" value="Class I glutamine amidotransferase-like"/>
    <property type="match status" value="1"/>
</dbReference>
<feature type="active site" description="Charge relay system" evidence="6">
    <location>
        <position position="316"/>
    </location>
</feature>
<evidence type="ECO:0000256" key="4">
    <source>
        <dbReference type="ARBA" id="ARBA00022801"/>
    </source>
</evidence>
<reference evidence="10" key="1">
    <citation type="submission" date="2016-10" db="EMBL/GenBank/DDBJ databases">
        <authorList>
            <person name="Varghese N."/>
            <person name="Submissions S."/>
        </authorList>
    </citation>
    <scope>NUCLEOTIDE SEQUENCE [LARGE SCALE GENOMIC DNA]</scope>
    <source>
        <strain evidence="10">Jip14</strain>
    </source>
</reference>
<dbReference type="InterPro" id="IPR027478">
    <property type="entry name" value="LdcA_N"/>
</dbReference>
<evidence type="ECO:0000313" key="10">
    <source>
        <dbReference type="Proteomes" id="UP000198916"/>
    </source>
</evidence>
<dbReference type="Gene3D" id="3.50.30.60">
    <property type="entry name" value="LD-carboxypeptidase A C-terminal domain-like"/>
    <property type="match status" value="1"/>
</dbReference>
<dbReference type="PANTHER" id="PTHR30237">
    <property type="entry name" value="MURAMOYLTETRAPEPTIDE CARBOXYPEPTIDASE"/>
    <property type="match status" value="1"/>
</dbReference>
<accession>A0A1H7SAG2</accession>
<keyword evidence="3" id="KW-0645">Protease</keyword>
<dbReference type="CDD" id="cd07025">
    <property type="entry name" value="Peptidase_S66"/>
    <property type="match status" value="1"/>
</dbReference>
<dbReference type="AlphaFoldDB" id="A0A1H7SAG2"/>
<keyword evidence="10" id="KW-1185">Reference proteome</keyword>
<evidence type="ECO:0000313" key="9">
    <source>
        <dbReference type="EMBL" id="SEL68537.1"/>
    </source>
</evidence>
<dbReference type="InterPro" id="IPR040921">
    <property type="entry name" value="Peptidase_S66C"/>
</dbReference>
<dbReference type="PIRSF" id="PIRSF028757">
    <property type="entry name" value="LD-carboxypeptidase"/>
    <property type="match status" value="1"/>
</dbReference>
<feature type="active site" description="Nucleophile" evidence="6">
    <location>
        <position position="142"/>
    </location>
</feature>
<dbReference type="RefSeq" id="WP_090607539.1">
    <property type="nucleotide sequence ID" value="NZ_FNZR01000008.1"/>
</dbReference>
<protein>
    <submittedName>
        <fullName evidence="9">Muramoyltetrapeptide carboxypeptidase</fullName>
    </submittedName>
</protein>
<feature type="domain" description="LD-carboxypeptidase N-terminal" evidence="7">
    <location>
        <begin position="45"/>
        <end position="162"/>
    </location>
</feature>
<keyword evidence="2 9" id="KW-0121">Carboxypeptidase</keyword>
<dbReference type="GO" id="GO:0004180">
    <property type="term" value="F:carboxypeptidase activity"/>
    <property type="evidence" value="ECO:0007669"/>
    <property type="project" value="UniProtKB-KW"/>
</dbReference>